<evidence type="ECO:0000313" key="1">
    <source>
        <dbReference type="EMBL" id="KAI3678833.1"/>
    </source>
</evidence>
<dbReference type="EMBL" id="CM042060">
    <property type="protein sequence ID" value="KAI3678833.1"/>
    <property type="molecule type" value="Genomic_DNA"/>
</dbReference>
<keyword evidence="2" id="KW-1185">Reference proteome</keyword>
<sequence length="70" mass="7815">MSVWNNITRGREQQFGNEINPKKNIFNEFQYQIHSSKTSCNGEDLIGKSKRCTVAGGPSASREQTPLGID</sequence>
<reference evidence="1 2" key="2">
    <citation type="journal article" date="2022" name="Mol. Ecol. Resour.">
        <title>The genomes of chicory, endive, great burdock and yacon provide insights into Asteraceae paleo-polyploidization history and plant inulin production.</title>
        <authorList>
            <person name="Fan W."/>
            <person name="Wang S."/>
            <person name="Wang H."/>
            <person name="Wang A."/>
            <person name="Jiang F."/>
            <person name="Liu H."/>
            <person name="Zhao H."/>
            <person name="Xu D."/>
            <person name="Zhang Y."/>
        </authorList>
    </citation>
    <scope>NUCLEOTIDE SEQUENCE [LARGE SCALE GENOMIC DNA]</scope>
    <source>
        <strain evidence="2">cv. Niubang</strain>
    </source>
</reference>
<dbReference type="Proteomes" id="UP001055879">
    <property type="component" value="Linkage Group LG14"/>
</dbReference>
<comment type="caution">
    <text evidence="1">The sequence shown here is derived from an EMBL/GenBank/DDBJ whole genome shotgun (WGS) entry which is preliminary data.</text>
</comment>
<protein>
    <submittedName>
        <fullName evidence="1">Uncharacterized protein</fullName>
    </submittedName>
</protein>
<organism evidence="1 2">
    <name type="scientific">Arctium lappa</name>
    <name type="common">Greater burdock</name>
    <name type="synonym">Lappa major</name>
    <dbReference type="NCBI Taxonomy" id="4217"/>
    <lineage>
        <taxon>Eukaryota</taxon>
        <taxon>Viridiplantae</taxon>
        <taxon>Streptophyta</taxon>
        <taxon>Embryophyta</taxon>
        <taxon>Tracheophyta</taxon>
        <taxon>Spermatophyta</taxon>
        <taxon>Magnoliopsida</taxon>
        <taxon>eudicotyledons</taxon>
        <taxon>Gunneridae</taxon>
        <taxon>Pentapetalae</taxon>
        <taxon>asterids</taxon>
        <taxon>campanulids</taxon>
        <taxon>Asterales</taxon>
        <taxon>Asteraceae</taxon>
        <taxon>Carduoideae</taxon>
        <taxon>Cardueae</taxon>
        <taxon>Arctiinae</taxon>
        <taxon>Arctium</taxon>
    </lineage>
</organism>
<evidence type="ECO:0000313" key="2">
    <source>
        <dbReference type="Proteomes" id="UP001055879"/>
    </source>
</evidence>
<name>A0ACB8Y5D7_ARCLA</name>
<accession>A0ACB8Y5D7</accession>
<reference evidence="2" key="1">
    <citation type="journal article" date="2022" name="Mol. Ecol. Resour.">
        <title>The genomes of chicory, endive, great burdock and yacon provide insights into Asteraceae palaeo-polyploidization history and plant inulin production.</title>
        <authorList>
            <person name="Fan W."/>
            <person name="Wang S."/>
            <person name="Wang H."/>
            <person name="Wang A."/>
            <person name="Jiang F."/>
            <person name="Liu H."/>
            <person name="Zhao H."/>
            <person name="Xu D."/>
            <person name="Zhang Y."/>
        </authorList>
    </citation>
    <scope>NUCLEOTIDE SEQUENCE [LARGE SCALE GENOMIC DNA]</scope>
    <source>
        <strain evidence="2">cv. Niubang</strain>
    </source>
</reference>
<gene>
    <name evidence="1" type="ORF">L6452_38137</name>
</gene>
<proteinExistence type="predicted"/>